<dbReference type="EMBL" id="CACRXK020000338">
    <property type="protein sequence ID" value="CAB3980940.1"/>
    <property type="molecule type" value="Genomic_DNA"/>
</dbReference>
<reference evidence="1" key="1">
    <citation type="submission" date="2020-04" db="EMBL/GenBank/DDBJ databases">
        <authorList>
            <person name="Alioto T."/>
            <person name="Alioto T."/>
            <person name="Gomez Garrido J."/>
        </authorList>
    </citation>
    <scope>NUCLEOTIDE SEQUENCE</scope>
    <source>
        <strain evidence="1">A484AB</strain>
    </source>
</reference>
<gene>
    <name evidence="1" type="ORF">PACLA_8A049294</name>
</gene>
<organism evidence="1 2">
    <name type="scientific">Paramuricea clavata</name>
    <name type="common">Red gorgonian</name>
    <name type="synonym">Violescent sea-whip</name>
    <dbReference type="NCBI Taxonomy" id="317549"/>
    <lineage>
        <taxon>Eukaryota</taxon>
        <taxon>Metazoa</taxon>
        <taxon>Cnidaria</taxon>
        <taxon>Anthozoa</taxon>
        <taxon>Octocorallia</taxon>
        <taxon>Malacalcyonacea</taxon>
        <taxon>Plexauridae</taxon>
        <taxon>Paramuricea</taxon>
    </lineage>
</organism>
<dbReference type="Pfam" id="PF09588">
    <property type="entry name" value="YqaJ"/>
    <property type="match status" value="1"/>
</dbReference>
<dbReference type="Proteomes" id="UP001152795">
    <property type="component" value="Unassembled WGS sequence"/>
</dbReference>
<dbReference type="InterPro" id="IPR019080">
    <property type="entry name" value="YqaJ_viral_recombinase"/>
</dbReference>
<dbReference type="InterPro" id="IPR051703">
    <property type="entry name" value="NF-kappa-B_Signaling_Reg"/>
</dbReference>
<dbReference type="PANTHER" id="PTHR46609:SF8">
    <property type="entry name" value="YQAJ VIRAL RECOMBINASE DOMAIN-CONTAINING PROTEIN"/>
    <property type="match status" value="1"/>
</dbReference>
<dbReference type="InterPro" id="IPR011335">
    <property type="entry name" value="Restrct_endonuc-II-like"/>
</dbReference>
<dbReference type="PROSITE" id="PS50966">
    <property type="entry name" value="ZF_SWIM"/>
    <property type="match status" value="1"/>
</dbReference>
<dbReference type="GO" id="GO:0006281">
    <property type="term" value="P:DNA repair"/>
    <property type="evidence" value="ECO:0007669"/>
    <property type="project" value="UniProtKB-ARBA"/>
</dbReference>
<dbReference type="InterPro" id="IPR011604">
    <property type="entry name" value="PDDEXK-like_dom_sf"/>
</dbReference>
<sequence>MASSGFDNFDVELTEEDIPGASLAGRIPSKLKMDELRFWLKCRGDSCKGLKMKAQFVKWVDEYVKSGRDKSIVDPDENKIFSKRKARKQTSQEIEPDTNELENTLNTSRVIYPTNSWSTSLSRMPLFTRAEMNLHISKSGKSFYPHSKNHTVPTCMRRAKTFLDDEYLKDVLANSDEKHFYCKCLCYHSFKKNEPPHKLKVALDIVSAEVKNAECSCVAGKIGFCNHVLALMLKICKFSLYDCKDVSELNKDDDMLPTEACTSSLQTWHRKGRGDSIQPQPVMEVNVKKTKLDYNTSNSSGSESLRKKSGVQCNLFEARANLRTQKKDELNLQQNLERLHPSTALAQIMNDADHAGDQDDYVETLYGKSPRGSYASYQLSLTESNFNVFCDINSVSRKTLHDKENIDTTLYPIFPITDIPDFKCPNSCSQSEKKFIEQLCVTEGKLNDIEKKTRAQAQSAEWKCERKYRLTASNFGLITKRKRNHDSLANNLLNPKPFNSKYTAHGNKYESTALQQYQKYMHAIGKPVVLFKSGFVVCKDAPFLGASPDGKVIDAGCSEPYGLVEVKCPETKYRVTPLDACSDPKFCSHEVAGIPQLKHDHDYYAQIQGQLGVTQAKWCDFVIYTDKGLSIERIKYDHQYWINMRNMLQSYYFDHFINLATTEYNAQ</sequence>
<dbReference type="InterPro" id="IPR007527">
    <property type="entry name" value="Znf_SWIM"/>
</dbReference>
<dbReference type="AlphaFoldDB" id="A0A7D9HEX9"/>
<dbReference type="GO" id="GO:0008270">
    <property type="term" value="F:zinc ion binding"/>
    <property type="evidence" value="ECO:0007669"/>
    <property type="project" value="InterPro"/>
</dbReference>
<comment type="caution">
    <text evidence="1">The sequence shown here is derived from an EMBL/GenBank/DDBJ whole genome shotgun (WGS) entry which is preliminary data.</text>
</comment>
<evidence type="ECO:0000313" key="2">
    <source>
        <dbReference type="Proteomes" id="UP001152795"/>
    </source>
</evidence>
<dbReference type="OrthoDB" id="5956630at2759"/>
<protein>
    <submittedName>
        <fullName evidence="1">Uncharacterized protein</fullName>
    </submittedName>
</protein>
<dbReference type="PANTHER" id="PTHR46609">
    <property type="entry name" value="EXONUCLEASE, PHAGE-TYPE/RECB, C-TERMINAL DOMAIN-CONTAINING PROTEIN"/>
    <property type="match status" value="1"/>
</dbReference>
<proteinExistence type="predicted"/>
<dbReference type="Gene3D" id="3.90.320.10">
    <property type="match status" value="1"/>
</dbReference>
<accession>A0A7D9HEX9</accession>
<name>A0A7D9HEX9_PARCT</name>
<dbReference type="CDD" id="cd22343">
    <property type="entry name" value="PDDEXK_lambda_exonuclease-like"/>
    <property type="match status" value="1"/>
</dbReference>
<evidence type="ECO:0000313" key="1">
    <source>
        <dbReference type="EMBL" id="CAB3980940.1"/>
    </source>
</evidence>
<dbReference type="SUPFAM" id="SSF52980">
    <property type="entry name" value="Restriction endonuclease-like"/>
    <property type="match status" value="1"/>
</dbReference>
<keyword evidence="2" id="KW-1185">Reference proteome</keyword>